<evidence type="ECO:0000313" key="2">
    <source>
        <dbReference type="EMBL" id="KAK4146766.1"/>
    </source>
</evidence>
<feature type="compositionally biased region" description="Polar residues" evidence="1">
    <location>
        <begin position="491"/>
        <end position="503"/>
    </location>
</feature>
<feature type="compositionally biased region" description="Basic and acidic residues" evidence="1">
    <location>
        <begin position="840"/>
        <end position="852"/>
    </location>
</feature>
<feature type="compositionally biased region" description="Pro residues" evidence="1">
    <location>
        <begin position="854"/>
        <end position="864"/>
    </location>
</feature>
<feature type="compositionally biased region" description="Pro residues" evidence="1">
    <location>
        <begin position="731"/>
        <end position="741"/>
    </location>
</feature>
<feature type="compositionally biased region" description="Basic and acidic residues" evidence="1">
    <location>
        <begin position="103"/>
        <end position="154"/>
    </location>
</feature>
<keyword evidence="3" id="KW-1185">Reference proteome</keyword>
<comment type="caution">
    <text evidence="2">The sequence shown here is derived from an EMBL/GenBank/DDBJ whole genome shotgun (WGS) entry which is preliminary data.</text>
</comment>
<feature type="compositionally biased region" description="Gly residues" evidence="1">
    <location>
        <begin position="798"/>
        <end position="834"/>
    </location>
</feature>
<dbReference type="Pfam" id="PF20566">
    <property type="entry name" value="Eap1"/>
    <property type="match status" value="1"/>
</dbReference>
<organism evidence="2 3">
    <name type="scientific">Dichotomopilus funicola</name>
    <dbReference type="NCBI Taxonomy" id="1934379"/>
    <lineage>
        <taxon>Eukaryota</taxon>
        <taxon>Fungi</taxon>
        <taxon>Dikarya</taxon>
        <taxon>Ascomycota</taxon>
        <taxon>Pezizomycotina</taxon>
        <taxon>Sordariomycetes</taxon>
        <taxon>Sordariomycetidae</taxon>
        <taxon>Sordariales</taxon>
        <taxon>Chaetomiaceae</taxon>
        <taxon>Dichotomopilus</taxon>
    </lineage>
</organism>
<feature type="compositionally biased region" description="Basic and acidic residues" evidence="1">
    <location>
        <begin position="62"/>
        <end position="72"/>
    </location>
</feature>
<accession>A0AAN6ZRS0</accession>
<dbReference type="RefSeq" id="XP_062640137.1">
    <property type="nucleotide sequence ID" value="XM_062785531.1"/>
</dbReference>
<feature type="compositionally biased region" description="Basic and acidic residues" evidence="1">
    <location>
        <begin position="629"/>
        <end position="642"/>
    </location>
</feature>
<feature type="region of interest" description="Disordered" evidence="1">
    <location>
        <begin position="421"/>
        <end position="556"/>
    </location>
</feature>
<dbReference type="InterPro" id="IPR046784">
    <property type="entry name" value="Eap1"/>
</dbReference>
<feature type="compositionally biased region" description="Pro residues" evidence="1">
    <location>
        <begin position="544"/>
        <end position="554"/>
    </location>
</feature>
<proteinExistence type="predicted"/>
<dbReference type="EMBL" id="MU853559">
    <property type="protein sequence ID" value="KAK4146766.1"/>
    <property type="molecule type" value="Genomic_DNA"/>
</dbReference>
<dbReference type="GeneID" id="87822144"/>
<feature type="compositionally biased region" description="Basic and acidic residues" evidence="1">
    <location>
        <begin position="190"/>
        <end position="222"/>
    </location>
</feature>
<feature type="compositionally biased region" description="Basic and acidic residues" evidence="1">
    <location>
        <begin position="261"/>
        <end position="306"/>
    </location>
</feature>
<sequence>MSERYSAEFLLHLRDSPLCVKPPNLPPAEEWMGPPPETFRNQQKAAGDRHKPGDGGALLTQDNKRPTHDRNGSRNSANPDEIILGPPRTSFASASATSMRGPRNGEAEKGFRDTERNDRFNFRNRTGDSENPADRFSRDTREGRNNGFRRRTDQDQDNEGWSTVKPRKSFGHEGAERFHGRMGGVGNDRFAPRDDTRRTRERDDREGGERRSRNFEHRPRDQEGDEPETPRRNGLPRGKTESWFRDNATGSSSEAAPPLSQRERIDRAKSWRDRDPEDKPNDRYGDRNDKGYDRRWDRDRHARVENDPEWLDEPLEEKTQSHTEDDLKKFLDSMKAGRSGGAPKPEEKASSGGGAFDQPLAPAIAEEHKVVSAPAVESGPDKFFAAYGNSGIDAGTPTAEAKDAAKPKAGKSSRFMAFLAPQEETKARTEPPTPAAVAQTSSGPAPTQQSDADKEAFALLIQKLQRSGFGPALQSGAPPAQTPPDRFPETSPFQGFQQQQKSAVASPEPFQQYGNGNNGGERRDDLRMRGSQHSIHDMISPRPAGLPMPPPPATRPEQALQDLLAQRHLMPSQSSTRSEQQNMVAVNRNREFLVGLMQGQRESPDQQRAEQHHLMRMPQPTKQASLANVRDREQDYPRERSASQRQQMRGAPPGFLEENQFHPGDIEARPPMQPTQILQRPPPPGLEHQMPPFHTGGVNPSAGGGQMPPQRPMIPPPGLMNNGPRNMPMPGMFPPNFPPPHGHSGPGNFPPGPPPPHAGGPPPPDGMGGPPPGPPRSMQPPPGFFGGPPPGFMPPPGMVGGGSGFPGPDGPQGGPNPGLGPGPGHGAMGGGFGGLPSPFERLERMGGMDRRGMMPPPPGGFRGA</sequence>
<feature type="compositionally biased region" description="Low complexity" evidence="1">
    <location>
        <begin position="719"/>
        <end position="730"/>
    </location>
</feature>
<name>A0AAN6ZRS0_9PEZI</name>
<dbReference type="Proteomes" id="UP001302676">
    <property type="component" value="Unassembled WGS sequence"/>
</dbReference>
<feature type="compositionally biased region" description="Basic and acidic residues" evidence="1">
    <location>
        <begin position="316"/>
        <end position="332"/>
    </location>
</feature>
<evidence type="ECO:0000256" key="1">
    <source>
        <dbReference type="SAM" id="MobiDB-lite"/>
    </source>
</evidence>
<evidence type="ECO:0000313" key="3">
    <source>
        <dbReference type="Proteomes" id="UP001302676"/>
    </source>
</evidence>
<feature type="region of interest" description="Disordered" evidence="1">
    <location>
        <begin position="598"/>
        <end position="864"/>
    </location>
</feature>
<protein>
    <submittedName>
        <fullName evidence="2">Uncharacterized protein</fullName>
    </submittedName>
</protein>
<feature type="compositionally biased region" description="Pro residues" evidence="1">
    <location>
        <begin position="709"/>
        <end position="718"/>
    </location>
</feature>
<feature type="compositionally biased region" description="Basic and acidic residues" evidence="1">
    <location>
        <begin position="170"/>
        <end position="179"/>
    </location>
</feature>
<feature type="compositionally biased region" description="Pro residues" evidence="1">
    <location>
        <begin position="748"/>
        <end position="797"/>
    </location>
</feature>
<dbReference type="AlphaFoldDB" id="A0AAN6ZRS0"/>
<feature type="region of interest" description="Disordered" evidence="1">
    <location>
        <begin position="16"/>
        <end position="360"/>
    </location>
</feature>
<reference evidence="2" key="1">
    <citation type="journal article" date="2023" name="Mol. Phylogenet. Evol.">
        <title>Genome-scale phylogeny and comparative genomics of the fungal order Sordariales.</title>
        <authorList>
            <person name="Hensen N."/>
            <person name="Bonometti L."/>
            <person name="Westerberg I."/>
            <person name="Brannstrom I.O."/>
            <person name="Guillou S."/>
            <person name="Cros-Aarteil S."/>
            <person name="Calhoun S."/>
            <person name="Haridas S."/>
            <person name="Kuo A."/>
            <person name="Mondo S."/>
            <person name="Pangilinan J."/>
            <person name="Riley R."/>
            <person name="LaButti K."/>
            <person name="Andreopoulos B."/>
            <person name="Lipzen A."/>
            <person name="Chen C."/>
            <person name="Yan M."/>
            <person name="Daum C."/>
            <person name="Ng V."/>
            <person name="Clum A."/>
            <person name="Steindorff A."/>
            <person name="Ohm R.A."/>
            <person name="Martin F."/>
            <person name="Silar P."/>
            <person name="Natvig D.O."/>
            <person name="Lalanne C."/>
            <person name="Gautier V."/>
            <person name="Ament-Velasquez S.L."/>
            <person name="Kruys A."/>
            <person name="Hutchinson M.I."/>
            <person name="Powell A.J."/>
            <person name="Barry K."/>
            <person name="Miller A.N."/>
            <person name="Grigoriev I.V."/>
            <person name="Debuchy R."/>
            <person name="Gladieux P."/>
            <person name="Hiltunen Thoren M."/>
            <person name="Johannesson H."/>
        </authorList>
    </citation>
    <scope>NUCLEOTIDE SEQUENCE</scope>
    <source>
        <strain evidence="2">CBS 141.50</strain>
    </source>
</reference>
<feature type="region of interest" description="Disordered" evidence="1">
    <location>
        <begin position="395"/>
        <end position="414"/>
    </location>
</feature>
<feature type="compositionally biased region" description="Basic and acidic residues" evidence="1">
    <location>
        <begin position="602"/>
        <end position="613"/>
    </location>
</feature>
<reference evidence="2" key="2">
    <citation type="submission" date="2023-05" db="EMBL/GenBank/DDBJ databases">
        <authorList>
            <consortium name="Lawrence Berkeley National Laboratory"/>
            <person name="Steindorff A."/>
            <person name="Hensen N."/>
            <person name="Bonometti L."/>
            <person name="Westerberg I."/>
            <person name="Brannstrom I.O."/>
            <person name="Guillou S."/>
            <person name="Cros-Aarteil S."/>
            <person name="Calhoun S."/>
            <person name="Haridas S."/>
            <person name="Kuo A."/>
            <person name="Mondo S."/>
            <person name="Pangilinan J."/>
            <person name="Riley R."/>
            <person name="Labutti K."/>
            <person name="Andreopoulos B."/>
            <person name="Lipzen A."/>
            <person name="Chen C."/>
            <person name="Yanf M."/>
            <person name="Daum C."/>
            <person name="Ng V."/>
            <person name="Clum A."/>
            <person name="Ohm R."/>
            <person name="Martin F."/>
            <person name="Silar P."/>
            <person name="Natvig D."/>
            <person name="Lalanne C."/>
            <person name="Gautier V."/>
            <person name="Ament-Velasquez S.L."/>
            <person name="Kruys A."/>
            <person name="Hutchinson M.I."/>
            <person name="Powell A.J."/>
            <person name="Barry K."/>
            <person name="Miller A.N."/>
            <person name="Grigoriev I.V."/>
            <person name="Debuchy R."/>
            <person name="Gladieux P."/>
            <person name="Thoren M.H."/>
            <person name="Johannesson H."/>
        </authorList>
    </citation>
    <scope>NUCLEOTIDE SEQUENCE</scope>
    <source>
        <strain evidence="2">CBS 141.50</strain>
    </source>
</reference>
<feature type="compositionally biased region" description="Polar residues" evidence="1">
    <location>
        <begin position="438"/>
        <end position="450"/>
    </location>
</feature>
<gene>
    <name evidence="2" type="ORF">C8A04DRAFT_9559</name>
</gene>